<dbReference type="GO" id="GO:0016020">
    <property type="term" value="C:membrane"/>
    <property type="evidence" value="ECO:0007669"/>
    <property type="project" value="InterPro"/>
</dbReference>
<evidence type="ECO:0000256" key="6">
    <source>
        <dbReference type="ARBA" id="ARBA00023002"/>
    </source>
</evidence>
<dbReference type="InterPro" id="IPR050315">
    <property type="entry name" value="FAD-oxidoreductase_2"/>
</dbReference>
<keyword evidence="4 8" id="KW-0285">Flavoprotein</keyword>
<dbReference type="Proteomes" id="UP000611629">
    <property type="component" value="Unassembled WGS sequence"/>
</dbReference>
<dbReference type="AlphaFoldDB" id="A0A974GW03"/>
<dbReference type="Pfam" id="PF00890">
    <property type="entry name" value="FAD_binding_2"/>
    <property type="match status" value="2"/>
</dbReference>
<evidence type="ECO:0000313" key="10">
    <source>
        <dbReference type="EMBL" id="NYB73944.1"/>
    </source>
</evidence>
<dbReference type="Gene3D" id="3.50.50.60">
    <property type="entry name" value="FAD/NAD(P)-binding domain"/>
    <property type="match status" value="1"/>
</dbReference>
<protein>
    <recommendedName>
        <fullName evidence="3 8">Urocanate reductase</fullName>
        <ecNumber evidence="2 8">1.3.99.33</ecNumber>
    </recommendedName>
</protein>
<dbReference type="SUPFAM" id="SSF51905">
    <property type="entry name" value="FAD/NAD(P)-binding domain"/>
    <property type="match status" value="1"/>
</dbReference>
<dbReference type="EC" id="1.3.99.33" evidence="2 8"/>
<dbReference type="InterPro" id="IPR027477">
    <property type="entry name" value="Succ_DH/fumarate_Rdtase_cat_sf"/>
</dbReference>
<comment type="catalytic activity">
    <reaction evidence="7 8">
        <text>dihydrourocanate + A = urocanate + AH2</text>
        <dbReference type="Rhea" id="RHEA:36059"/>
        <dbReference type="ChEBI" id="CHEBI:13193"/>
        <dbReference type="ChEBI" id="CHEBI:17499"/>
        <dbReference type="ChEBI" id="CHEBI:27247"/>
        <dbReference type="ChEBI" id="CHEBI:72991"/>
        <dbReference type="EC" id="1.3.99.33"/>
    </reaction>
</comment>
<comment type="caution">
    <text evidence="10">The sequence shown here is derived from an EMBL/GenBank/DDBJ whole genome shotgun (WGS) entry which is preliminary data.</text>
</comment>
<dbReference type="PANTHER" id="PTHR43400">
    <property type="entry name" value="FUMARATE REDUCTASE"/>
    <property type="match status" value="1"/>
</dbReference>
<dbReference type="InterPro" id="IPR010960">
    <property type="entry name" value="Flavocytochrome_c"/>
</dbReference>
<evidence type="ECO:0000256" key="1">
    <source>
        <dbReference type="ARBA" id="ARBA00008040"/>
    </source>
</evidence>
<sequence length="635" mass="67513">MKKYLSILLTVLMLFSLMTGCANGTDAPNGDVSENTLFKAGKYTGESQGFGGIIKVEVEVSDNEILKINMLEHKESAGISDPAFNTIPNQIIENQSVAVDAISGCTLTSNGIKDAVKSALISAGATEESISKAVEKKAASTDVIKKEADVVIIGSGGAGMSAAVEAIDSGASVIVIDKQSAVGGNTLLAGSALNASDPERQKQQTMSEAELKTIENILAVEPKNDTMKAWHDTLKKEIDEYKASGANYLFDSPSLHKLQTYIDGDFVAEAEKVDILGENGPEAIKFLEGLGAKWIEQIQAAVGATWKRSHTPTTDLGTQGASFVLPQANYAKDNGADIMLDSKAEELIMTDGRCTGVKGTATDGQPFEITAKKGVIIATGGFGANVEMRQKYNKHWATLDESVDTTNGPFATGDGIVMADAAGANLVDMEWIQLIPTYGPGVFTPYIENQFYINKEGNRFVHEDGRRDELSKAVLEQTDAQLYIISDANTVKDGMTTTGRNVDERVGNGYAWKADTIEELAEMIGVPVENLQASVDQFNNSIRTGNDPFGRTVFDKEFGEGPFYAGLTGPMVHHTMGGIQVTTKCEVLDTNGNIIPGLFAAGEVTGGVHGANRLGGNAITDVIVFGRIAGQNVVK</sequence>
<keyword evidence="11" id="KW-1185">Reference proteome</keyword>
<evidence type="ECO:0000259" key="9">
    <source>
        <dbReference type="SMART" id="SM00900"/>
    </source>
</evidence>
<dbReference type="PANTHER" id="PTHR43400:SF7">
    <property type="entry name" value="FAD-DEPENDENT OXIDOREDUCTASE 2 FAD BINDING DOMAIN-CONTAINING PROTEIN"/>
    <property type="match status" value="1"/>
</dbReference>
<gene>
    <name evidence="10" type="ORF">HZF24_07295</name>
</gene>
<dbReference type="GO" id="GO:0033765">
    <property type="term" value="F:steroid dehydrogenase activity, acting on the CH-CH group of donors"/>
    <property type="evidence" value="ECO:0007669"/>
    <property type="project" value="UniProtKB-ARBA"/>
</dbReference>
<comment type="cofactor">
    <cofactor evidence="8">
        <name>FAD</name>
        <dbReference type="ChEBI" id="CHEBI:57692"/>
    </cofactor>
    <text evidence="8">Binds 1 FAD per subunit.</text>
</comment>
<accession>A0A974GW03</accession>
<dbReference type="SUPFAM" id="SSF56425">
    <property type="entry name" value="Succinate dehydrogenase/fumarate reductase flavoprotein, catalytic domain"/>
    <property type="match status" value="1"/>
</dbReference>
<feature type="chain" id="PRO_5038155934" description="Urocanate reductase" evidence="8">
    <location>
        <begin position="25"/>
        <end position="635"/>
    </location>
</feature>
<feature type="domain" description="FMN-binding" evidence="9">
    <location>
        <begin position="49"/>
        <end position="123"/>
    </location>
</feature>
<dbReference type="Gene3D" id="3.90.1010.20">
    <property type="match status" value="1"/>
</dbReference>
<name>A0A974GW03_SEDHY</name>
<dbReference type="NCBIfam" id="TIGR01813">
    <property type="entry name" value="flavo_cyto_c"/>
    <property type="match status" value="1"/>
</dbReference>
<comment type="similarity">
    <text evidence="1 8">Belongs to the FAD-dependent oxidoreductase 2 family. FRD/SDH subfamily.</text>
</comment>
<dbReference type="Pfam" id="PF04205">
    <property type="entry name" value="FMN_bind"/>
    <property type="match status" value="1"/>
</dbReference>
<evidence type="ECO:0000256" key="3">
    <source>
        <dbReference type="ARBA" id="ARBA00015872"/>
    </source>
</evidence>
<evidence type="ECO:0000256" key="7">
    <source>
        <dbReference type="ARBA" id="ARBA00049922"/>
    </source>
</evidence>
<dbReference type="InterPro" id="IPR003953">
    <property type="entry name" value="FAD-dep_OxRdtase_2_FAD-bd"/>
</dbReference>
<dbReference type="RefSeq" id="WP_179237634.1">
    <property type="nucleotide sequence ID" value="NZ_JACBNQ010000005.1"/>
</dbReference>
<comment type="cofactor">
    <cofactor evidence="8">
        <name>FMN</name>
        <dbReference type="ChEBI" id="CHEBI:58210"/>
    </cofactor>
    <text evidence="8">Binds 1 or 2 FMN covalently per subunit.</text>
</comment>
<evidence type="ECO:0000256" key="4">
    <source>
        <dbReference type="ARBA" id="ARBA00022630"/>
    </source>
</evidence>
<evidence type="ECO:0000256" key="5">
    <source>
        <dbReference type="ARBA" id="ARBA00022827"/>
    </source>
</evidence>
<dbReference type="SMART" id="SM00900">
    <property type="entry name" value="FMN_bind"/>
    <property type="match status" value="1"/>
</dbReference>
<dbReference type="InterPro" id="IPR036188">
    <property type="entry name" value="FAD/NAD-bd_sf"/>
</dbReference>
<dbReference type="Gene3D" id="3.90.700.10">
    <property type="entry name" value="Succinate dehydrogenase/fumarate reductase flavoprotein, catalytic domain"/>
    <property type="match status" value="1"/>
</dbReference>
<dbReference type="InterPro" id="IPR007329">
    <property type="entry name" value="FMN-bd"/>
</dbReference>
<keyword evidence="6 8" id="KW-0560">Oxidoreductase</keyword>
<organism evidence="10 11">
    <name type="scientific">Sedimentibacter hydroxybenzoicus DSM 7310</name>
    <dbReference type="NCBI Taxonomy" id="1123245"/>
    <lineage>
        <taxon>Bacteria</taxon>
        <taxon>Bacillati</taxon>
        <taxon>Bacillota</taxon>
        <taxon>Tissierellia</taxon>
        <taxon>Sedimentibacter</taxon>
    </lineage>
</organism>
<keyword evidence="5 8" id="KW-0274">FAD</keyword>
<keyword evidence="8" id="KW-0732">Signal</keyword>
<dbReference type="PROSITE" id="PS51257">
    <property type="entry name" value="PROKAR_LIPOPROTEIN"/>
    <property type="match status" value="1"/>
</dbReference>
<dbReference type="GO" id="GO:0010181">
    <property type="term" value="F:FMN binding"/>
    <property type="evidence" value="ECO:0007669"/>
    <property type="project" value="InterPro"/>
</dbReference>
<feature type="signal peptide" evidence="8">
    <location>
        <begin position="1"/>
        <end position="24"/>
    </location>
</feature>
<evidence type="ECO:0000313" key="11">
    <source>
        <dbReference type="Proteomes" id="UP000611629"/>
    </source>
</evidence>
<evidence type="ECO:0000256" key="2">
    <source>
        <dbReference type="ARBA" id="ARBA00013137"/>
    </source>
</evidence>
<evidence type="ECO:0000256" key="8">
    <source>
        <dbReference type="RuleBase" id="RU366062"/>
    </source>
</evidence>
<reference evidence="10" key="1">
    <citation type="submission" date="2020-07" db="EMBL/GenBank/DDBJ databases">
        <title>Genomic analysis of a strain of Sedimentibacter Hydroxybenzoicus DSM7310.</title>
        <authorList>
            <person name="Ma S."/>
        </authorList>
    </citation>
    <scope>NUCLEOTIDE SEQUENCE</scope>
    <source>
        <strain evidence="10">DSM 7310</strain>
    </source>
</reference>
<proteinExistence type="inferred from homology"/>
<dbReference type="EMBL" id="JACBNQ010000005">
    <property type="protein sequence ID" value="NYB73944.1"/>
    <property type="molecule type" value="Genomic_DNA"/>
</dbReference>